<dbReference type="SUPFAM" id="SSF50249">
    <property type="entry name" value="Nucleic acid-binding proteins"/>
    <property type="match status" value="1"/>
</dbReference>
<feature type="region of interest" description="Disordered" evidence="1">
    <location>
        <begin position="668"/>
        <end position="698"/>
    </location>
</feature>
<keyword evidence="2" id="KW-1133">Transmembrane helix</keyword>
<dbReference type="Gene3D" id="2.40.50.140">
    <property type="entry name" value="Nucleic acid-binding proteins"/>
    <property type="match status" value="1"/>
</dbReference>
<evidence type="ECO:0000313" key="4">
    <source>
        <dbReference type="EMBL" id="KAG5538290.1"/>
    </source>
</evidence>
<dbReference type="Pfam" id="PF02721">
    <property type="entry name" value="DUF223"/>
    <property type="match status" value="1"/>
</dbReference>
<evidence type="ECO:0000256" key="1">
    <source>
        <dbReference type="SAM" id="MobiDB-lite"/>
    </source>
</evidence>
<dbReference type="PANTHER" id="PTHR23274:SF51">
    <property type="entry name" value="OS03G0423850 PROTEIN"/>
    <property type="match status" value="1"/>
</dbReference>
<feature type="transmembrane region" description="Helical" evidence="2">
    <location>
        <begin position="92"/>
        <end position="113"/>
    </location>
</feature>
<evidence type="ECO:0000256" key="2">
    <source>
        <dbReference type="SAM" id="Phobius"/>
    </source>
</evidence>
<sequence>MVPKENLLLQYGFAGQICSLRSGGFDGGFDELLTLGLVMLAPASFVGFLIGCVYIGVFRVKDLHAFLELLEFAMCCMVSYCLRSRPASEFQFWFETLVFGVALIGYVLLIIAIMDKIIAHRELVWVEIGSVLGYAEVKGSGIPNIVGLFIGPDNLGSGLYYNKLIACWFVSLLVEYLDLLAMMLANKKPPTTYAQLPQETKDKRNRCRRELDSNLLEVARAKRNERRRLAYAKKANIYPEIRKSKKHGTISTDQNGMQKTTQVVGSFEPCENVFAKKVHTVVEATSADRINSEVEIEGAAGETMLIDEDCMQPYVAGVLREVSQTFVHCCTTSVHEIEIAVGEHQSNIVFIPRISLQPTDVKLYPVQFTRRQFPIRLCFAMTINKAQGQTLNVVGVNLQEPVFSHRQLYVALSCARAASKIKVILNTSYDENKIATTTKNIIYSKILSETHSNPIQEDLQLLTVDNFFTIKDVKEGMINWTVQTMVIERGYPRITSRDQTYQKIILVDSEGTKMQCTIWNADIPVLEDTLELYHSYSISNAKVDMTVPEFRICYSPLQWTLSARTPIEEIAGVLYNIKCVKYEYVPLADLSEYVCNNRGFVRNVCSNSIIQFKYGTKSMFAAGEAIGVLVATFISNPAYNGVLDSSPSKIEPIPLDDDIAIEDISKDKNVGKQSASSSETSAQPRAHRKRGRDTYDEESGIKTISEKLGQVADAITRLICDRLNVQALPDEVIKIKPASSSR</sequence>
<feature type="compositionally biased region" description="Polar residues" evidence="1">
    <location>
        <begin position="671"/>
        <end position="683"/>
    </location>
</feature>
<dbReference type="InterPro" id="IPR003871">
    <property type="entry name" value="RFA1B/D_OB_1st"/>
</dbReference>
<dbReference type="EMBL" id="JACTNZ010000007">
    <property type="protein sequence ID" value="KAG5538290.1"/>
    <property type="molecule type" value="Genomic_DNA"/>
</dbReference>
<keyword evidence="2" id="KW-0472">Membrane</keyword>
<dbReference type="GO" id="GO:0005657">
    <property type="term" value="C:replication fork"/>
    <property type="evidence" value="ECO:0007669"/>
    <property type="project" value="TreeGrafter"/>
</dbReference>
<comment type="caution">
    <text evidence="4">The sequence shown here is derived from an EMBL/GenBank/DDBJ whole genome shotgun (WGS) entry which is preliminary data.</text>
</comment>
<gene>
    <name evidence="4" type="ORF">RHGRI_019025</name>
</gene>
<protein>
    <recommendedName>
        <fullName evidence="3">Replication protein A 70 kDa DNA-binding subunit B/D first OB fold domain-containing protein</fullName>
    </recommendedName>
</protein>
<keyword evidence="2" id="KW-0812">Transmembrane</keyword>
<feature type="domain" description="Replication protein A 70 kDa DNA-binding subunit B/D first OB fold" evidence="3">
    <location>
        <begin position="467"/>
        <end position="553"/>
    </location>
</feature>
<organism evidence="4 5">
    <name type="scientific">Rhododendron griersonianum</name>
    <dbReference type="NCBI Taxonomy" id="479676"/>
    <lineage>
        <taxon>Eukaryota</taxon>
        <taxon>Viridiplantae</taxon>
        <taxon>Streptophyta</taxon>
        <taxon>Embryophyta</taxon>
        <taxon>Tracheophyta</taxon>
        <taxon>Spermatophyta</taxon>
        <taxon>Magnoliopsida</taxon>
        <taxon>eudicotyledons</taxon>
        <taxon>Gunneridae</taxon>
        <taxon>Pentapetalae</taxon>
        <taxon>asterids</taxon>
        <taxon>Ericales</taxon>
        <taxon>Ericaceae</taxon>
        <taxon>Ericoideae</taxon>
        <taxon>Rhodoreae</taxon>
        <taxon>Rhododendron</taxon>
    </lineage>
</organism>
<evidence type="ECO:0000259" key="3">
    <source>
        <dbReference type="Pfam" id="PF02721"/>
    </source>
</evidence>
<accession>A0AAV6JGD6</accession>
<dbReference type="PANTHER" id="PTHR23274">
    <property type="entry name" value="DNA HELICASE-RELATED"/>
    <property type="match status" value="1"/>
</dbReference>
<dbReference type="SUPFAM" id="SSF52540">
    <property type="entry name" value="P-loop containing nucleoside triphosphate hydrolases"/>
    <property type="match status" value="1"/>
</dbReference>
<feature type="transmembrane region" description="Helical" evidence="2">
    <location>
        <begin position="32"/>
        <end position="56"/>
    </location>
</feature>
<keyword evidence="5" id="KW-1185">Reference proteome</keyword>
<dbReference type="GO" id="GO:0006260">
    <property type="term" value="P:DNA replication"/>
    <property type="evidence" value="ECO:0007669"/>
    <property type="project" value="TreeGrafter"/>
</dbReference>
<dbReference type="AlphaFoldDB" id="A0AAV6JGD6"/>
<reference evidence="4" key="1">
    <citation type="submission" date="2020-08" db="EMBL/GenBank/DDBJ databases">
        <title>Plant Genome Project.</title>
        <authorList>
            <person name="Zhang R.-G."/>
        </authorList>
    </citation>
    <scope>NUCLEOTIDE SEQUENCE</scope>
    <source>
        <strain evidence="4">WSP0</strain>
        <tissue evidence="4">Leaf</tissue>
    </source>
</reference>
<proteinExistence type="predicted"/>
<evidence type="ECO:0000313" key="5">
    <source>
        <dbReference type="Proteomes" id="UP000823749"/>
    </source>
</evidence>
<dbReference type="InterPro" id="IPR012340">
    <property type="entry name" value="NA-bd_OB-fold"/>
</dbReference>
<name>A0AAV6JGD6_9ERIC</name>
<dbReference type="Proteomes" id="UP000823749">
    <property type="component" value="Chromosome 7"/>
</dbReference>
<dbReference type="CDD" id="cd18809">
    <property type="entry name" value="SF1_C_RecD"/>
    <property type="match status" value="1"/>
</dbReference>
<dbReference type="InterPro" id="IPR027417">
    <property type="entry name" value="P-loop_NTPase"/>
</dbReference>